<dbReference type="Pfam" id="PF08044">
    <property type="entry name" value="DUF1707"/>
    <property type="match status" value="1"/>
</dbReference>
<dbReference type="GeneID" id="93507812"/>
<evidence type="ECO:0000259" key="2">
    <source>
        <dbReference type="Pfam" id="PF08044"/>
    </source>
</evidence>
<proteinExistence type="predicted"/>
<evidence type="ECO:0000313" key="3">
    <source>
        <dbReference type="EMBL" id="MFI1463891.1"/>
    </source>
</evidence>
<keyword evidence="4" id="KW-1185">Reference proteome</keyword>
<feature type="transmembrane region" description="Helical" evidence="1">
    <location>
        <begin position="79"/>
        <end position="100"/>
    </location>
</feature>
<keyword evidence="1" id="KW-0812">Transmembrane</keyword>
<evidence type="ECO:0000313" key="4">
    <source>
        <dbReference type="Proteomes" id="UP001611263"/>
    </source>
</evidence>
<protein>
    <submittedName>
        <fullName evidence="3">DUF1707 domain-containing protein</fullName>
    </submittedName>
</protein>
<dbReference type="PANTHER" id="PTHR40763">
    <property type="entry name" value="MEMBRANE PROTEIN-RELATED"/>
    <property type="match status" value="1"/>
</dbReference>
<organism evidence="3 4">
    <name type="scientific">Nocardia carnea</name>
    <dbReference type="NCBI Taxonomy" id="37328"/>
    <lineage>
        <taxon>Bacteria</taxon>
        <taxon>Bacillati</taxon>
        <taxon>Actinomycetota</taxon>
        <taxon>Actinomycetes</taxon>
        <taxon>Mycobacteriales</taxon>
        <taxon>Nocardiaceae</taxon>
        <taxon>Nocardia</taxon>
    </lineage>
</organism>
<dbReference type="InterPro" id="IPR012551">
    <property type="entry name" value="DUF1707_SHOCT-like"/>
</dbReference>
<dbReference type="EMBL" id="JBIRUQ010000006">
    <property type="protein sequence ID" value="MFI1463891.1"/>
    <property type="molecule type" value="Genomic_DNA"/>
</dbReference>
<comment type="caution">
    <text evidence="3">The sequence shown here is derived from an EMBL/GenBank/DDBJ whole genome shotgun (WGS) entry which is preliminary data.</text>
</comment>
<name>A0ABW7TS62_9NOCA</name>
<keyword evidence="1" id="KW-0472">Membrane</keyword>
<feature type="domain" description="DUF1707" evidence="2">
    <location>
        <begin position="7"/>
        <end position="59"/>
    </location>
</feature>
<keyword evidence="1" id="KW-1133">Transmembrane helix</keyword>
<gene>
    <name evidence="3" type="ORF">ACH4WX_24490</name>
</gene>
<dbReference type="PANTHER" id="PTHR40763:SF4">
    <property type="entry name" value="DUF1707 DOMAIN-CONTAINING PROTEIN"/>
    <property type="match status" value="1"/>
</dbReference>
<sequence>MAKKEQVRARDRDRVEVCAVLDAALSDGQLTADEHTTRTRSAMRAKFTTDLEGLVRDLQVSGDLAGAAILTGDRRSRPWWIPVAVLAVAAVLGGGVGFVARDTPEQGIAAVAEAESEAASLPNLLTADGLAFFIDAYRGEFGDTVIDTATVYPDFLLVQRLVGGSARNFHFTADGFEQLGVEVPSNADGRPIDLADIDLATLGAVLAGAPASVRLAQGVVEHVGIGFEPIAPADAGPVIQIFVEDPAGDTGHLSVSFAGLPLEVFPAR</sequence>
<dbReference type="RefSeq" id="WP_033246559.1">
    <property type="nucleotide sequence ID" value="NZ_JBIRUQ010000006.1"/>
</dbReference>
<dbReference type="Proteomes" id="UP001611263">
    <property type="component" value="Unassembled WGS sequence"/>
</dbReference>
<reference evidence="3 4" key="1">
    <citation type="submission" date="2024-10" db="EMBL/GenBank/DDBJ databases">
        <title>The Natural Products Discovery Center: Release of the First 8490 Sequenced Strains for Exploring Actinobacteria Biosynthetic Diversity.</title>
        <authorList>
            <person name="Kalkreuter E."/>
            <person name="Kautsar S.A."/>
            <person name="Yang D."/>
            <person name="Bader C.D."/>
            <person name="Teijaro C.N."/>
            <person name="Fluegel L."/>
            <person name="Davis C.M."/>
            <person name="Simpson J.R."/>
            <person name="Lauterbach L."/>
            <person name="Steele A.D."/>
            <person name="Gui C."/>
            <person name="Meng S."/>
            <person name="Li G."/>
            <person name="Viehrig K."/>
            <person name="Ye F."/>
            <person name="Su P."/>
            <person name="Kiefer A.F."/>
            <person name="Nichols A."/>
            <person name="Cepeda A.J."/>
            <person name="Yan W."/>
            <person name="Fan B."/>
            <person name="Jiang Y."/>
            <person name="Adhikari A."/>
            <person name="Zheng C.-J."/>
            <person name="Schuster L."/>
            <person name="Cowan T.M."/>
            <person name="Smanski M.J."/>
            <person name="Chevrette M.G."/>
            <person name="De Carvalho L.P.S."/>
            <person name="Shen B."/>
        </authorList>
    </citation>
    <scope>NUCLEOTIDE SEQUENCE [LARGE SCALE GENOMIC DNA]</scope>
    <source>
        <strain evidence="3 4">NPDC020568</strain>
    </source>
</reference>
<evidence type="ECO:0000256" key="1">
    <source>
        <dbReference type="SAM" id="Phobius"/>
    </source>
</evidence>
<accession>A0ABW7TS62</accession>